<dbReference type="GO" id="GO:0042597">
    <property type="term" value="C:periplasmic space"/>
    <property type="evidence" value="ECO:0007669"/>
    <property type="project" value="UniProtKB-SubCell"/>
</dbReference>
<dbReference type="CDD" id="cd03020">
    <property type="entry name" value="DsbA_DsbC_DsbG"/>
    <property type="match status" value="1"/>
</dbReference>
<evidence type="ECO:0000259" key="8">
    <source>
        <dbReference type="Pfam" id="PF10411"/>
    </source>
</evidence>
<dbReference type="InterPro" id="IPR009094">
    <property type="entry name" value="DiS-bond_isomerase_DsbC/G_N_sf"/>
</dbReference>
<keyword evidence="5" id="KW-1015">Disulfide bond</keyword>
<comment type="similarity">
    <text evidence="2 7">Belongs to the thioredoxin family. DsbC subfamily.</text>
</comment>
<dbReference type="InterPro" id="IPR051470">
    <property type="entry name" value="Thiol:disulfide_interchange"/>
</dbReference>
<evidence type="ECO:0000256" key="5">
    <source>
        <dbReference type="ARBA" id="ARBA00023157"/>
    </source>
</evidence>
<feature type="domain" description="Thioredoxin-like fold" evidence="9">
    <location>
        <begin position="113"/>
        <end position="237"/>
    </location>
</feature>
<dbReference type="PANTHER" id="PTHR35272">
    <property type="entry name" value="THIOL:DISULFIDE INTERCHANGE PROTEIN DSBC-RELATED"/>
    <property type="match status" value="1"/>
</dbReference>
<evidence type="ECO:0000256" key="6">
    <source>
        <dbReference type="ARBA" id="ARBA00023284"/>
    </source>
</evidence>
<keyword evidence="3 7" id="KW-0732">Signal</keyword>
<feature type="signal peptide" evidence="7">
    <location>
        <begin position="1"/>
        <end position="23"/>
    </location>
</feature>
<dbReference type="InterPro" id="IPR033954">
    <property type="entry name" value="DiS-bond_Isoase_DsbC/G"/>
</dbReference>
<dbReference type="Pfam" id="PF10411">
    <property type="entry name" value="DsbC_N"/>
    <property type="match status" value="1"/>
</dbReference>
<feature type="chain" id="PRO_5010002389" description="Thiol:disulfide interchange protein" evidence="7">
    <location>
        <begin position="24"/>
        <end position="241"/>
    </location>
</feature>
<dbReference type="InterPro" id="IPR012336">
    <property type="entry name" value="Thioredoxin-like_fold"/>
</dbReference>
<dbReference type="SUPFAM" id="SSF52833">
    <property type="entry name" value="Thioredoxin-like"/>
    <property type="match status" value="1"/>
</dbReference>
<dbReference type="Gene3D" id="3.10.450.70">
    <property type="entry name" value="Disulphide bond isomerase, DsbC/G, N-terminal"/>
    <property type="match status" value="1"/>
</dbReference>
<comment type="subcellular location">
    <subcellularLocation>
        <location evidence="1 7">Periplasm</location>
    </subcellularLocation>
</comment>
<evidence type="ECO:0000313" key="11">
    <source>
        <dbReference type="Proteomes" id="UP000027341"/>
    </source>
</evidence>
<evidence type="ECO:0000259" key="9">
    <source>
        <dbReference type="Pfam" id="PF13098"/>
    </source>
</evidence>
<organism evidence="10 11">
    <name type="scientific">Hydrogenovibrio marinus</name>
    <dbReference type="NCBI Taxonomy" id="28885"/>
    <lineage>
        <taxon>Bacteria</taxon>
        <taxon>Pseudomonadati</taxon>
        <taxon>Pseudomonadota</taxon>
        <taxon>Gammaproteobacteria</taxon>
        <taxon>Thiotrichales</taxon>
        <taxon>Piscirickettsiaceae</taxon>
        <taxon>Hydrogenovibrio</taxon>
    </lineage>
</organism>
<dbReference type="STRING" id="28885.EI16_04455"/>
<dbReference type="AlphaFoldDB" id="A0A066ZP11"/>
<dbReference type="Proteomes" id="UP000027341">
    <property type="component" value="Unassembled WGS sequence"/>
</dbReference>
<dbReference type="SUPFAM" id="SSF54423">
    <property type="entry name" value="DsbC/DsbG N-terminal domain-like"/>
    <property type="match status" value="1"/>
</dbReference>
<gene>
    <name evidence="10" type="ORF">EI16_04455</name>
</gene>
<evidence type="ECO:0000256" key="4">
    <source>
        <dbReference type="ARBA" id="ARBA00022764"/>
    </source>
</evidence>
<name>A0A066ZP11_HYDMR</name>
<comment type="function">
    <text evidence="7">Required for disulfide bond formation in some periplasmic proteins. Acts by transferring its disulfide bond to other proteins and is reduced in the process.</text>
</comment>
<dbReference type="InterPro" id="IPR036249">
    <property type="entry name" value="Thioredoxin-like_sf"/>
</dbReference>
<feature type="domain" description="Disulphide bond isomerase DsbC/G N-terminal" evidence="8">
    <location>
        <begin position="22"/>
        <end position="88"/>
    </location>
</feature>
<keyword evidence="6 7" id="KW-0676">Redox-active center</keyword>
<dbReference type="EMBL" id="JMIU01000001">
    <property type="protein sequence ID" value="KDN95558.1"/>
    <property type="molecule type" value="Genomic_DNA"/>
</dbReference>
<sequence>MKKQFLKKSLLAMVLSTAFMAMAQADEQTIRNTLKDITPNAAEAKITPSVIPGLYQVVLGTRVLLMDDKARYVFSGDLIDLKTRKNLTTAAENKQRKSILDSLDESKMIVYPAKGATKRTITVFSDIDCPYCKKLHDDIPKLTAAGIKVRYLSFPRAGVGSGSYKKAVAVWCSSDRRKALDKVMMGVAVDMKTCANPVMNDMKLAELFGVNGTPNILLDDGELIPGYVESKDLIQKLVGPH</sequence>
<proteinExistence type="inferred from homology"/>
<keyword evidence="11" id="KW-1185">Reference proteome</keyword>
<evidence type="ECO:0000256" key="1">
    <source>
        <dbReference type="ARBA" id="ARBA00004418"/>
    </source>
</evidence>
<dbReference type="Gene3D" id="3.40.30.10">
    <property type="entry name" value="Glutaredoxin"/>
    <property type="match status" value="1"/>
</dbReference>
<protein>
    <recommendedName>
        <fullName evidence="7">Thiol:disulfide interchange protein</fullName>
    </recommendedName>
</protein>
<evidence type="ECO:0000256" key="3">
    <source>
        <dbReference type="ARBA" id="ARBA00022729"/>
    </source>
</evidence>
<reference evidence="10 11" key="1">
    <citation type="submission" date="2014-04" db="EMBL/GenBank/DDBJ databases">
        <title>Draft genome sequence of Hydrogenovibrio marinus MH-110, a model organism for aerobic H2 metabolism.</title>
        <authorList>
            <person name="Cha H.J."/>
            <person name="Jo B.H."/>
            <person name="Hwang B.H."/>
        </authorList>
    </citation>
    <scope>NUCLEOTIDE SEQUENCE [LARGE SCALE GENOMIC DNA]</scope>
    <source>
        <strain evidence="10 11">MH-110</strain>
    </source>
</reference>
<comment type="caution">
    <text evidence="10">The sequence shown here is derived from an EMBL/GenBank/DDBJ whole genome shotgun (WGS) entry which is preliminary data.</text>
</comment>
<dbReference type="RefSeq" id="WP_029909920.1">
    <property type="nucleotide sequence ID" value="NZ_AP020335.1"/>
</dbReference>
<evidence type="ECO:0000313" key="10">
    <source>
        <dbReference type="EMBL" id="KDN95558.1"/>
    </source>
</evidence>
<keyword evidence="4 7" id="KW-0574">Periplasm</keyword>
<dbReference type="PANTHER" id="PTHR35272:SF3">
    <property type="entry name" value="THIOL:DISULFIDE INTERCHANGE PROTEIN DSBC"/>
    <property type="match status" value="1"/>
</dbReference>
<evidence type="ECO:0000256" key="2">
    <source>
        <dbReference type="ARBA" id="ARBA00009813"/>
    </source>
</evidence>
<evidence type="ECO:0000256" key="7">
    <source>
        <dbReference type="RuleBase" id="RU364038"/>
    </source>
</evidence>
<dbReference type="Pfam" id="PF13098">
    <property type="entry name" value="Thioredoxin_2"/>
    <property type="match status" value="1"/>
</dbReference>
<accession>A0A066ZP11</accession>
<dbReference type="InterPro" id="IPR018950">
    <property type="entry name" value="DiS-bond_isomerase_DsbC/G_N"/>
</dbReference>